<organism evidence="1 2">
    <name type="scientific">Shewanella yunxiaonensis</name>
    <dbReference type="NCBI Taxonomy" id="2829809"/>
    <lineage>
        <taxon>Bacteria</taxon>
        <taxon>Pseudomonadati</taxon>
        <taxon>Pseudomonadota</taxon>
        <taxon>Gammaproteobacteria</taxon>
        <taxon>Alteromonadales</taxon>
        <taxon>Shewanellaceae</taxon>
        <taxon>Shewanella</taxon>
    </lineage>
</organism>
<keyword evidence="2" id="KW-1185">Reference proteome</keyword>
<evidence type="ECO:0000313" key="1">
    <source>
        <dbReference type="EMBL" id="QUN06437.1"/>
    </source>
</evidence>
<reference evidence="1 2" key="1">
    <citation type="submission" date="2021-04" db="EMBL/GenBank/DDBJ databases">
        <title>Novel species identification of genus Shewanella.</title>
        <authorList>
            <person name="Liu G."/>
        </authorList>
    </citation>
    <scope>NUCLEOTIDE SEQUENCE [LARGE SCALE GENOMIC DNA]</scope>
    <source>
        <strain evidence="1 2">FJAT-54481</strain>
    </source>
</reference>
<gene>
    <name evidence="1" type="ORF">KDN34_02945</name>
</gene>
<sequence>MAGTTLVISSEDEAFNLLQKLMSQSLTLSEEAIEFKGWPKMSIRLQGDEFKSSLTPSVMKAFIELQANIYKSYALTRYNSPNVRSLTQEEKKALEIVVTVSEGSSIFDVNLQNILEKMAVDMVGKMEPEYVVTTVLGIALIWAGSAVVKHYLDKRTEVRQAEIKSEEQRAMIENLKFASEQETERTKLITELVVKNAQVANVASLADDSRAELLKRASGATTFELQGVEVTGEVASELSKNARRKSEEIRLDGKYRILSVDSSNPDEFKVKLRCLTSHVEFVARVQDKTLEGKHIEALKDGEWQRSPVTLQINAKDLDGQIKEAVVINAKFEPADEA</sequence>
<dbReference type="EMBL" id="CP073587">
    <property type="protein sequence ID" value="QUN06437.1"/>
    <property type="molecule type" value="Genomic_DNA"/>
</dbReference>
<protein>
    <submittedName>
        <fullName evidence="1">Uncharacterized protein</fullName>
    </submittedName>
</protein>
<evidence type="ECO:0000313" key="2">
    <source>
        <dbReference type="Proteomes" id="UP000679575"/>
    </source>
</evidence>
<accession>A0ABX7YUG8</accession>
<proteinExistence type="predicted"/>
<dbReference type="RefSeq" id="WP_212595451.1">
    <property type="nucleotide sequence ID" value="NZ_CP073587.1"/>
</dbReference>
<dbReference type="Proteomes" id="UP000679575">
    <property type="component" value="Chromosome"/>
</dbReference>
<name>A0ABX7YUG8_9GAMM</name>